<dbReference type="GO" id="GO:0009982">
    <property type="term" value="F:pseudouridine synthase activity"/>
    <property type="evidence" value="ECO:0007669"/>
    <property type="project" value="InterPro"/>
</dbReference>
<dbReference type="InterPro" id="IPR006224">
    <property type="entry name" value="PsdUridine_synth_RluA-like_CS"/>
</dbReference>
<feature type="domain" description="Pseudouridine synthase RsuA/RluA-like" evidence="6">
    <location>
        <begin position="97"/>
        <end position="252"/>
    </location>
</feature>
<dbReference type="InterPro" id="IPR020103">
    <property type="entry name" value="PsdUridine_synth_cat_dom_sf"/>
</dbReference>
<comment type="function">
    <text evidence="5">Responsible for synthesis of pseudouridine from uracil.</text>
</comment>
<keyword evidence="2 5" id="KW-0413">Isomerase</keyword>
<reference evidence="7" key="2">
    <citation type="submission" date="2020-09" db="EMBL/GenBank/DDBJ databases">
        <authorList>
            <person name="Sun Q."/>
            <person name="Kim S."/>
        </authorList>
    </citation>
    <scope>NUCLEOTIDE SEQUENCE</scope>
    <source>
        <strain evidence="7">KCTC 12870</strain>
    </source>
</reference>
<sequence>MDELTQLPGESVEITVSPQAAGGRVDKVLADALRDWSRERLKSVFEAGMVTLNGAPTVKKTRVAEGDVIALILPDRPSTKVEPMDVPLDILFEDEYLVAINKPCGMVTHPGAAVEPPTLCHALLHYTDGKLAKAGGEERPGVVHRLDKATTGVIVFAKTDEAYYALVQAFSQRLTKKEYLAIVTGSPQLEAGSIREPIERDLQYRTRMAVREDGKPAHTDWHIVERLDERHCLVHCRIHTGRTHQIRVHLSHLGMILLGDSTYGYRPRQGQDWHEDFFLHAASLILPHPITGEPLEITAELPPAFQDQLVKLRA</sequence>
<feature type="active site" evidence="3">
    <location>
        <position position="147"/>
    </location>
</feature>
<dbReference type="GO" id="GO:0140098">
    <property type="term" value="F:catalytic activity, acting on RNA"/>
    <property type="evidence" value="ECO:0007669"/>
    <property type="project" value="UniProtKB-ARBA"/>
</dbReference>
<evidence type="ECO:0000313" key="8">
    <source>
        <dbReference type="Proteomes" id="UP000642829"/>
    </source>
</evidence>
<keyword evidence="8" id="KW-1185">Reference proteome</keyword>
<dbReference type="RefSeq" id="WP_189512323.1">
    <property type="nucleotide sequence ID" value="NZ_BMXG01000004.1"/>
</dbReference>
<evidence type="ECO:0000313" key="7">
    <source>
        <dbReference type="EMBL" id="GHB95517.1"/>
    </source>
</evidence>
<dbReference type="CDD" id="cd02869">
    <property type="entry name" value="PseudoU_synth_RluA_like"/>
    <property type="match status" value="1"/>
</dbReference>
<proteinExistence type="inferred from homology"/>
<evidence type="ECO:0000256" key="5">
    <source>
        <dbReference type="RuleBase" id="RU362028"/>
    </source>
</evidence>
<protein>
    <recommendedName>
        <fullName evidence="5">Pseudouridine synthase</fullName>
        <ecNumber evidence="5">5.4.99.-</ecNumber>
    </recommendedName>
</protein>
<reference evidence="7" key="1">
    <citation type="journal article" date="2014" name="Int. J. Syst. Evol. Microbiol.">
        <title>Complete genome sequence of Corynebacterium casei LMG S-19264T (=DSM 44701T), isolated from a smear-ripened cheese.</title>
        <authorList>
            <consortium name="US DOE Joint Genome Institute (JGI-PGF)"/>
            <person name="Walter F."/>
            <person name="Albersmeier A."/>
            <person name="Kalinowski J."/>
            <person name="Ruckert C."/>
        </authorList>
    </citation>
    <scope>NUCLEOTIDE SEQUENCE</scope>
    <source>
        <strain evidence="7">KCTC 12870</strain>
    </source>
</reference>
<evidence type="ECO:0000259" key="6">
    <source>
        <dbReference type="Pfam" id="PF00849"/>
    </source>
</evidence>
<dbReference type="Pfam" id="PF00849">
    <property type="entry name" value="PseudoU_synth_2"/>
    <property type="match status" value="1"/>
</dbReference>
<dbReference type="Gene3D" id="3.10.290.10">
    <property type="entry name" value="RNA-binding S4 domain"/>
    <property type="match status" value="1"/>
</dbReference>
<dbReference type="PANTHER" id="PTHR21600">
    <property type="entry name" value="MITOCHONDRIAL RNA PSEUDOURIDINE SYNTHASE"/>
    <property type="match status" value="1"/>
</dbReference>
<evidence type="ECO:0000256" key="1">
    <source>
        <dbReference type="ARBA" id="ARBA00010876"/>
    </source>
</evidence>
<organism evidence="7 8">
    <name type="scientific">Cerasicoccus arenae</name>
    <dbReference type="NCBI Taxonomy" id="424488"/>
    <lineage>
        <taxon>Bacteria</taxon>
        <taxon>Pseudomonadati</taxon>
        <taxon>Verrucomicrobiota</taxon>
        <taxon>Opitutia</taxon>
        <taxon>Puniceicoccales</taxon>
        <taxon>Cerasicoccaceae</taxon>
        <taxon>Cerasicoccus</taxon>
    </lineage>
</organism>
<dbReference type="SUPFAM" id="SSF55174">
    <property type="entry name" value="Alpha-L RNA-binding motif"/>
    <property type="match status" value="1"/>
</dbReference>
<evidence type="ECO:0000256" key="2">
    <source>
        <dbReference type="ARBA" id="ARBA00023235"/>
    </source>
</evidence>
<dbReference type="EC" id="5.4.99.-" evidence="5"/>
<gene>
    <name evidence="7" type="ORF">GCM10007047_09150</name>
</gene>
<dbReference type="CDD" id="cd00165">
    <property type="entry name" value="S4"/>
    <property type="match status" value="1"/>
</dbReference>
<dbReference type="AlphaFoldDB" id="A0A8J3DA28"/>
<dbReference type="PANTHER" id="PTHR21600:SF44">
    <property type="entry name" value="RIBOSOMAL LARGE SUBUNIT PSEUDOURIDINE SYNTHASE D"/>
    <property type="match status" value="1"/>
</dbReference>
<dbReference type="PROSITE" id="PS01129">
    <property type="entry name" value="PSI_RLU"/>
    <property type="match status" value="1"/>
</dbReference>
<dbReference type="InterPro" id="IPR050188">
    <property type="entry name" value="RluA_PseudoU_synthase"/>
</dbReference>
<dbReference type="GO" id="GO:0003723">
    <property type="term" value="F:RNA binding"/>
    <property type="evidence" value="ECO:0007669"/>
    <property type="project" value="UniProtKB-KW"/>
</dbReference>
<dbReference type="NCBIfam" id="TIGR00005">
    <property type="entry name" value="rluA_subfam"/>
    <property type="match status" value="1"/>
</dbReference>
<evidence type="ECO:0000256" key="4">
    <source>
        <dbReference type="PROSITE-ProRule" id="PRU00182"/>
    </source>
</evidence>
<comment type="catalytic activity">
    <reaction evidence="5">
        <text>a uridine in RNA = a pseudouridine in RNA</text>
        <dbReference type="Rhea" id="RHEA:48348"/>
        <dbReference type="Rhea" id="RHEA-COMP:12068"/>
        <dbReference type="Rhea" id="RHEA-COMP:12069"/>
        <dbReference type="ChEBI" id="CHEBI:65314"/>
        <dbReference type="ChEBI" id="CHEBI:65315"/>
    </reaction>
</comment>
<dbReference type="Proteomes" id="UP000642829">
    <property type="component" value="Unassembled WGS sequence"/>
</dbReference>
<keyword evidence="4" id="KW-0694">RNA-binding</keyword>
<dbReference type="InterPro" id="IPR036986">
    <property type="entry name" value="S4_RNA-bd_sf"/>
</dbReference>
<dbReference type="EMBL" id="BMXG01000004">
    <property type="protein sequence ID" value="GHB95517.1"/>
    <property type="molecule type" value="Genomic_DNA"/>
</dbReference>
<accession>A0A8J3DA28</accession>
<dbReference type="Gene3D" id="3.30.2350.10">
    <property type="entry name" value="Pseudouridine synthase"/>
    <property type="match status" value="1"/>
</dbReference>
<dbReference type="SUPFAM" id="SSF55120">
    <property type="entry name" value="Pseudouridine synthase"/>
    <property type="match status" value="1"/>
</dbReference>
<dbReference type="InterPro" id="IPR006225">
    <property type="entry name" value="PsdUridine_synth_RluC/D"/>
</dbReference>
<name>A0A8J3DA28_9BACT</name>
<dbReference type="GO" id="GO:0000455">
    <property type="term" value="P:enzyme-directed rRNA pseudouridine synthesis"/>
    <property type="evidence" value="ECO:0007669"/>
    <property type="project" value="TreeGrafter"/>
</dbReference>
<comment type="similarity">
    <text evidence="1 5">Belongs to the pseudouridine synthase RluA family.</text>
</comment>
<dbReference type="PROSITE" id="PS50889">
    <property type="entry name" value="S4"/>
    <property type="match status" value="1"/>
</dbReference>
<comment type="caution">
    <text evidence="7">The sequence shown here is derived from an EMBL/GenBank/DDBJ whole genome shotgun (WGS) entry which is preliminary data.</text>
</comment>
<evidence type="ECO:0000256" key="3">
    <source>
        <dbReference type="PIRSR" id="PIRSR606225-1"/>
    </source>
</evidence>
<dbReference type="InterPro" id="IPR006145">
    <property type="entry name" value="PsdUridine_synth_RsuA/RluA"/>
</dbReference>